<evidence type="ECO:0000256" key="1">
    <source>
        <dbReference type="SAM" id="SignalP"/>
    </source>
</evidence>
<reference evidence="2" key="2">
    <citation type="submission" date="2020-05" db="UniProtKB">
        <authorList>
            <consortium name="EnsemblMetazoa"/>
        </authorList>
    </citation>
    <scope>IDENTIFICATION</scope>
    <source>
        <strain evidence="2">IAEA</strain>
    </source>
</reference>
<dbReference type="AlphaFoldDB" id="A0A1A9ZCU8"/>
<dbReference type="VEuPathDB" id="VectorBase:GPAI010776"/>
<evidence type="ECO:0000313" key="3">
    <source>
        <dbReference type="Proteomes" id="UP000092445"/>
    </source>
</evidence>
<proteinExistence type="predicted"/>
<feature type="signal peptide" evidence="1">
    <location>
        <begin position="1"/>
        <end position="19"/>
    </location>
</feature>
<evidence type="ECO:0000313" key="2">
    <source>
        <dbReference type="EnsemblMetazoa" id="GPAI010776-PA"/>
    </source>
</evidence>
<dbReference type="Proteomes" id="UP000092445">
    <property type="component" value="Unassembled WGS sequence"/>
</dbReference>
<sequence length="525" mass="60997">MIKLLILWITCYLVRNVCSDCFLQIPENKGNAPLWQKKAGDLWFKIPYISHRLKLQDGEVINGYCATKFRDIGYNAKVTVYCMHYDRECQRSQISTERRYKRINERNVTLVCDGSSLKYHSKFVVEDVISCDDVKWSINMELNQDEESQKSWCKEDYQTFDLSTNNLDQNRILAKICFDFSLRSIKYKTIERKTKMWNEKKFLPVAVNDLPEATTVSSEVKFLNTTILHIGNEALQRNFKVLHETNPWLHLANYEYGSIIQNDPFINYFNQYNQLLDILWWENLRLTNWRRFLDALEQHTANNTYEVYMGTLDVVQIPLWSNPMESEYLEVQNGFLNDTVPQYIWTYLASTDGKNHDLYVFAYNSPYASFFEPKVKFCSDICGKINWLESARFSFGYANCGIIFCCTPDAVKQSAYATKLLDIVMSRAMDTQADKNIAIPVGGVEIEVKSEEVMAGNTQDFPNKDMLHNAQHIITNAFEQKPSELITKAEKAKIAEELGKLNTLESFIYNNHDSDTDFTEGNSGY</sequence>
<keyword evidence="3" id="KW-1185">Reference proteome</keyword>
<organism evidence="2 3">
    <name type="scientific">Glossina pallidipes</name>
    <name type="common">Tsetse fly</name>
    <dbReference type="NCBI Taxonomy" id="7398"/>
    <lineage>
        <taxon>Eukaryota</taxon>
        <taxon>Metazoa</taxon>
        <taxon>Ecdysozoa</taxon>
        <taxon>Arthropoda</taxon>
        <taxon>Hexapoda</taxon>
        <taxon>Insecta</taxon>
        <taxon>Pterygota</taxon>
        <taxon>Neoptera</taxon>
        <taxon>Endopterygota</taxon>
        <taxon>Diptera</taxon>
        <taxon>Brachycera</taxon>
        <taxon>Muscomorpha</taxon>
        <taxon>Hippoboscoidea</taxon>
        <taxon>Glossinidae</taxon>
        <taxon>Glossina</taxon>
    </lineage>
</organism>
<keyword evidence="1" id="KW-0732">Signal</keyword>
<dbReference type="STRING" id="7398.A0A1A9ZCU8"/>
<accession>A0A1A9ZCU8</accession>
<feature type="chain" id="PRO_5008402799" evidence="1">
    <location>
        <begin position="20"/>
        <end position="525"/>
    </location>
</feature>
<reference evidence="3" key="1">
    <citation type="submission" date="2014-03" db="EMBL/GenBank/DDBJ databases">
        <authorList>
            <person name="Aksoy S."/>
            <person name="Warren W."/>
            <person name="Wilson R.K."/>
        </authorList>
    </citation>
    <scope>NUCLEOTIDE SEQUENCE [LARGE SCALE GENOMIC DNA]</scope>
    <source>
        <strain evidence="3">IAEA</strain>
    </source>
</reference>
<name>A0A1A9ZCU8_GLOPL</name>
<dbReference type="EnsemblMetazoa" id="GPAI010776-RA">
    <property type="protein sequence ID" value="GPAI010776-PA"/>
    <property type="gene ID" value="GPAI010776"/>
</dbReference>
<protein>
    <submittedName>
        <fullName evidence="2">Uncharacterized protein</fullName>
    </submittedName>
</protein>